<evidence type="ECO:0000256" key="1">
    <source>
        <dbReference type="ARBA" id="ARBA00022679"/>
    </source>
</evidence>
<evidence type="ECO:0000313" key="4">
    <source>
        <dbReference type="EMBL" id="MFC0394477.1"/>
    </source>
</evidence>
<reference evidence="4 5" key="1">
    <citation type="submission" date="2024-09" db="EMBL/GenBank/DDBJ databases">
        <authorList>
            <person name="Sun Q."/>
            <person name="Mori K."/>
        </authorList>
    </citation>
    <scope>NUCLEOTIDE SEQUENCE [LARGE SCALE GENOMIC DNA]</scope>
    <source>
        <strain evidence="4 5">CCM 4839</strain>
    </source>
</reference>
<evidence type="ECO:0000313" key="5">
    <source>
        <dbReference type="Proteomes" id="UP001589818"/>
    </source>
</evidence>
<comment type="caution">
    <text evidence="4">The sequence shown here is derived from an EMBL/GenBank/DDBJ whole genome shotgun (WGS) entry which is preliminary data.</text>
</comment>
<dbReference type="Pfam" id="PF00583">
    <property type="entry name" value="Acetyltransf_1"/>
    <property type="match status" value="1"/>
</dbReference>
<dbReference type="PANTHER" id="PTHR43420:SF47">
    <property type="entry name" value="N-ACETYLTRANSFERASE DOMAIN-CONTAINING PROTEIN"/>
    <property type="match status" value="1"/>
</dbReference>
<dbReference type="Gene3D" id="3.40.630.30">
    <property type="match status" value="1"/>
</dbReference>
<evidence type="ECO:0000259" key="3">
    <source>
        <dbReference type="PROSITE" id="PS51186"/>
    </source>
</evidence>
<organism evidence="4 5">
    <name type="scientific">Paenibacillus mendelii</name>
    <dbReference type="NCBI Taxonomy" id="206163"/>
    <lineage>
        <taxon>Bacteria</taxon>
        <taxon>Bacillati</taxon>
        <taxon>Bacillota</taxon>
        <taxon>Bacilli</taxon>
        <taxon>Bacillales</taxon>
        <taxon>Paenibacillaceae</taxon>
        <taxon>Paenibacillus</taxon>
    </lineage>
</organism>
<protein>
    <submittedName>
        <fullName evidence="4">GNAT family N-acetyltransferase</fullName>
        <ecNumber evidence="4">2.3.1.-</ecNumber>
    </submittedName>
</protein>
<dbReference type="PROSITE" id="PS51186">
    <property type="entry name" value="GNAT"/>
    <property type="match status" value="1"/>
</dbReference>
<name>A0ABV6JG08_9BACL</name>
<evidence type="ECO:0000256" key="2">
    <source>
        <dbReference type="ARBA" id="ARBA00023315"/>
    </source>
</evidence>
<dbReference type="Proteomes" id="UP001589818">
    <property type="component" value="Unassembled WGS sequence"/>
</dbReference>
<accession>A0ABV6JG08</accession>
<dbReference type="SUPFAM" id="SSF55729">
    <property type="entry name" value="Acyl-CoA N-acyltransferases (Nat)"/>
    <property type="match status" value="1"/>
</dbReference>
<dbReference type="CDD" id="cd04301">
    <property type="entry name" value="NAT_SF"/>
    <property type="match status" value="1"/>
</dbReference>
<gene>
    <name evidence="4" type="ORF">ACFFJ8_24350</name>
</gene>
<dbReference type="InterPro" id="IPR016181">
    <property type="entry name" value="Acyl_CoA_acyltransferase"/>
</dbReference>
<dbReference type="EMBL" id="JBHLVF010000041">
    <property type="protein sequence ID" value="MFC0394477.1"/>
    <property type="molecule type" value="Genomic_DNA"/>
</dbReference>
<proteinExistence type="predicted"/>
<feature type="domain" description="N-acetyltransferase" evidence="3">
    <location>
        <begin position="17"/>
        <end position="162"/>
    </location>
</feature>
<sequence length="301" mass="33916">MEVKLERQLEIRSLGDCTIREITEQWNTGFLAYFNDMNLSIENMNIRLGRLNIHPELSVAGYIDGIPAGFVMIGIAHVGGRKQAWNGGTGVNPEFRGRSLSKLLLQEAIRRTQAAGAESLSLETRTDNDRAIRSYLSVGFTIRETLQVMRREGAFTSLPFLRSYSTDYRMFPVTPDIVGRLAFYADTPKSWTTEWFNAQGHEAAIVLDRNSTTVGYVLYSKSCRADGTVESVMLTHCEADPMRSDAGDIVRFMLGEVFTPLSGPYTRRVHYLRESNVLAMEALREAGFQTVFAEHMMVLDF</sequence>
<dbReference type="RefSeq" id="WP_204815608.1">
    <property type="nucleotide sequence ID" value="NZ_JANHOF010000001.1"/>
</dbReference>
<keyword evidence="1 4" id="KW-0808">Transferase</keyword>
<dbReference type="InterPro" id="IPR050680">
    <property type="entry name" value="YpeA/RimI_acetyltransf"/>
</dbReference>
<keyword evidence="5" id="KW-1185">Reference proteome</keyword>
<dbReference type="EC" id="2.3.1.-" evidence="4"/>
<dbReference type="PANTHER" id="PTHR43420">
    <property type="entry name" value="ACETYLTRANSFERASE"/>
    <property type="match status" value="1"/>
</dbReference>
<keyword evidence="2 4" id="KW-0012">Acyltransferase</keyword>
<dbReference type="GO" id="GO:0016746">
    <property type="term" value="F:acyltransferase activity"/>
    <property type="evidence" value="ECO:0007669"/>
    <property type="project" value="UniProtKB-KW"/>
</dbReference>
<dbReference type="InterPro" id="IPR000182">
    <property type="entry name" value="GNAT_dom"/>
</dbReference>